<dbReference type="PROSITE" id="PS00798">
    <property type="entry name" value="ALDOKETO_REDUCTASE_1"/>
    <property type="match status" value="1"/>
</dbReference>
<dbReference type="OrthoDB" id="416253at2759"/>
<feature type="domain" description="NADP-dependent oxidoreductase" evidence="1">
    <location>
        <begin position="17"/>
        <end position="83"/>
    </location>
</feature>
<dbReference type="EMBL" id="SUNJ01008628">
    <property type="protein sequence ID" value="TPP61085.1"/>
    <property type="molecule type" value="Genomic_DNA"/>
</dbReference>
<dbReference type="SUPFAM" id="SSF51430">
    <property type="entry name" value="NAD(P)-linked oxidoreductase"/>
    <property type="match status" value="1"/>
</dbReference>
<dbReference type="GO" id="GO:0016491">
    <property type="term" value="F:oxidoreductase activity"/>
    <property type="evidence" value="ECO:0007669"/>
    <property type="project" value="InterPro"/>
</dbReference>
<dbReference type="Pfam" id="PF00248">
    <property type="entry name" value="Aldo_ket_red"/>
    <property type="match status" value="1"/>
</dbReference>
<comment type="caution">
    <text evidence="2">The sequence shown here is derived from an EMBL/GenBank/DDBJ whole genome shotgun (WGS) entry which is preliminary data.</text>
</comment>
<dbReference type="InterPro" id="IPR018170">
    <property type="entry name" value="Aldo/ket_reductase_CS"/>
</dbReference>
<dbReference type="STRING" id="46835.A0A504YKW0"/>
<evidence type="ECO:0000313" key="3">
    <source>
        <dbReference type="Proteomes" id="UP000316759"/>
    </source>
</evidence>
<dbReference type="PANTHER" id="PTHR43827">
    <property type="entry name" value="2,5-DIKETO-D-GLUCONIC ACID REDUCTASE"/>
    <property type="match status" value="1"/>
</dbReference>
<dbReference type="PANTHER" id="PTHR43827:SF14">
    <property type="entry name" value="NADP-DEPENDENT OXIDOREDUCTASE DOMAIN-CONTAINING PROTEIN"/>
    <property type="match status" value="1"/>
</dbReference>
<evidence type="ECO:0000259" key="1">
    <source>
        <dbReference type="Pfam" id="PF00248"/>
    </source>
</evidence>
<dbReference type="Gene3D" id="3.20.20.100">
    <property type="entry name" value="NADP-dependent oxidoreductase domain"/>
    <property type="match status" value="1"/>
</dbReference>
<sequence>MPMETLQSPVGNQIPSLGLGTWRCKPKHVSAAVSCAIKNGYRHIDCAYLYSNEKEIGNALEDSLSSCALGRENLFVTSKVYYGRRSFSRSSLKSVAPKALGISNLRTSICTWPILQWLYNQVMIYSPYLVQEVHLLLTLFLLSRRGR</sequence>
<accession>A0A504YKW0</accession>
<reference evidence="2 3" key="1">
    <citation type="submission" date="2019-04" db="EMBL/GenBank/DDBJ databases">
        <title>Annotation for the trematode Fasciola gigantica.</title>
        <authorList>
            <person name="Choi Y.-J."/>
        </authorList>
    </citation>
    <scope>NUCLEOTIDE SEQUENCE [LARGE SCALE GENOMIC DNA]</scope>
    <source>
        <strain evidence="2">Uganda_cow_1</strain>
    </source>
</reference>
<dbReference type="InterPro" id="IPR023210">
    <property type="entry name" value="NADP_OxRdtase_dom"/>
</dbReference>
<proteinExistence type="predicted"/>
<organism evidence="2 3">
    <name type="scientific">Fasciola gigantica</name>
    <name type="common">Giant liver fluke</name>
    <dbReference type="NCBI Taxonomy" id="46835"/>
    <lineage>
        <taxon>Eukaryota</taxon>
        <taxon>Metazoa</taxon>
        <taxon>Spiralia</taxon>
        <taxon>Lophotrochozoa</taxon>
        <taxon>Platyhelminthes</taxon>
        <taxon>Trematoda</taxon>
        <taxon>Digenea</taxon>
        <taxon>Plagiorchiida</taxon>
        <taxon>Echinostomata</taxon>
        <taxon>Echinostomatoidea</taxon>
        <taxon>Fasciolidae</taxon>
        <taxon>Fasciola</taxon>
    </lineage>
</organism>
<evidence type="ECO:0000313" key="2">
    <source>
        <dbReference type="EMBL" id="TPP61085.1"/>
    </source>
</evidence>
<dbReference type="Proteomes" id="UP000316759">
    <property type="component" value="Unassembled WGS sequence"/>
</dbReference>
<dbReference type="InterPro" id="IPR020471">
    <property type="entry name" value="AKR"/>
</dbReference>
<name>A0A504YKW0_FASGI</name>
<dbReference type="InterPro" id="IPR036812">
    <property type="entry name" value="NAD(P)_OxRdtase_dom_sf"/>
</dbReference>
<keyword evidence="3" id="KW-1185">Reference proteome</keyword>
<dbReference type="AlphaFoldDB" id="A0A504YKW0"/>
<gene>
    <name evidence="2" type="ORF">FGIG_09901</name>
</gene>
<protein>
    <submittedName>
        <fullName evidence="2">Aldo-keto reductase family 1 member B10 (Aldose reductase)</fullName>
    </submittedName>
</protein>